<accession>A0A9N9D4H8</accession>
<dbReference type="EMBL" id="CAJVPZ010011093">
    <property type="protein sequence ID" value="CAG8626633.1"/>
    <property type="molecule type" value="Genomic_DNA"/>
</dbReference>
<proteinExistence type="predicted"/>
<evidence type="ECO:0000313" key="1">
    <source>
        <dbReference type="EMBL" id="CAG8626633.1"/>
    </source>
</evidence>
<protein>
    <submittedName>
        <fullName evidence="1">3424_t:CDS:1</fullName>
    </submittedName>
</protein>
<name>A0A9N9D4H8_9GLOM</name>
<gene>
    <name evidence="1" type="ORF">RFULGI_LOCUS7562</name>
</gene>
<feature type="non-terminal residue" evidence="1">
    <location>
        <position position="45"/>
    </location>
</feature>
<organism evidence="1 2">
    <name type="scientific">Racocetra fulgida</name>
    <dbReference type="NCBI Taxonomy" id="60492"/>
    <lineage>
        <taxon>Eukaryota</taxon>
        <taxon>Fungi</taxon>
        <taxon>Fungi incertae sedis</taxon>
        <taxon>Mucoromycota</taxon>
        <taxon>Glomeromycotina</taxon>
        <taxon>Glomeromycetes</taxon>
        <taxon>Diversisporales</taxon>
        <taxon>Gigasporaceae</taxon>
        <taxon>Racocetra</taxon>
    </lineage>
</organism>
<reference evidence="1" key="1">
    <citation type="submission" date="2021-06" db="EMBL/GenBank/DDBJ databases">
        <authorList>
            <person name="Kallberg Y."/>
            <person name="Tangrot J."/>
            <person name="Rosling A."/>
        </authorList>
    </citation>
    <scope>NUCLEOTIDE SEQUENCE</scope>
    <source>
        <strain evidence="1">IN212</strain>
    </source>
</reference>
<keyword evidence="2" id="KW-1185">Reference proteome</keyword>
<dbReference type="AlphaFoldDB" id="A0A9N9D4H8"/>
<dbReference type="Proteomes" id="UP000789396">
    <property type="component" value="Unassembled WGS sequence"/>
</dbReference>
<comment type="caution">
    <text evidence="1">The sequence shown here is derived from an EMBL/GenBank/DDBJ whole genome shotgun (WGS) entry which is preliminary data.</text>
</comment>
<evidence type="ECO:0000313" key="2">
    <source>
        <dbReference type="Proteomes" id="UP000789396"/>
    </source>
</evidence>
<sequence length="45" mass="5349">MGILSKDKLLPWEQTKPYADHIRDQGVKQFLSIYNKEKDRENDSL</sequence>
<dbReference type="OrthoDB" id="7939818at2759"/>